<comment type="caution">
    <text evidence="1">The sequence shown here is derived from an EMBL/GenBank/DDBJ whole genome shotgun (WGS) entry which is preliminary data.</text>
</comment>
<reference evidence="1" key="1">
    <citation type="submission" date="2020-11" db="EMBL/GenBank/DDBJ databases">
        <authorList>
            <consortium name="DOE Joint Genome Institute"/>
            <person name="Ahrendt S."/>
            <person name="Riley R."/>
            <person name="Andreopoulos W."/>
            <person name="LaButti K."/>
            <person name="Pangilinan J."/>
            <person name="Ruiz-duenas F.J."/>
            <person name="Barrasa J.M."/>
            <person name="Sanchez-Garcia M."/>
            <person name="Camarero S."/>
            <person name="Miyauchi S."/>
            <person name="Serrano A."/>
            <person name="Linde D."/>
            <person name="Babiker R."/>
            <person name="Drula E."/>
            <person name="Ayuso-Fernandez I."/>
            <person name="Pacheco R."/>
            <person name="Padilla G."/>
            <person name="Ferreira P."/>
            <person name="Barriuso J."/>
            <person name="Kellner H."/>
            <person name="Castanera R."/>
            <person name="Alfaro M."/>
            <person name="Ramirez L."/>
            <person name="Pisabarro A.G."/>
            <person name="Kuo A."/>
            <person name="Tritt A."/>
            <person name="Lipzen A."/>
            <person name="He G."/>
            <person name="Yan M."/>
            <person name="Ng V."/>
            <person name="Cullen D."/>
            <person name="Martin F."/>
            <person name="Rosso M.-N."/>
            <person name="Henrissat B."/>
            <person name="Hibbett D."/>
            <person name="Martinez A.T."/>
            <person name="Grigoriev I.V."/>
        </authorList>
    </citation>
    <scope>NUCLEOTIDE SEQUENCE</scope>
    <source>
        <strain evidence="1">AH 44721</strain>
    </source>
</reference>
<dbReference type="EMBL" id="JADNYJ010000133">
    <property type="protein sequence ID" value="KAF8881284.1"/>
    <property type="molecule type" value="Genomic_DNA"/>
</dbReference>
<name>A0A9P5THF2_GYMJU</name>
<proteinExistence type="predicted"/>
<dbReference type="AlphaFoldDB" id="A0A9P5THF2"/>
<gene>
    <name evidence="1" type="ORF">CPB84DRAFT_254206</name>
</gene>
<keyword evidence="2" id="KW-1185">Reference proteome</keyword>
<organism evidence="1 2">
    <name type="scientific">Gymnopilus junonius</name>
    <name type="common">Spectacular rustgill mushroom</name>
    <name type="synonym">Gymnopilus spectabilis subsp. junonius</name>
    <dbReference type="NCBI Taxonomy" id="109634"/>
    <lineage>
        <taxon>Eukaryota</taxon>
        <taxon>Fungi</taxon>
        <taxon>Dikarya</taxon>
        <taxon>Basidiomycota</taxon>
        <taxon>Agaricomycotina</taxon>
        <taxon>Agaricomycetes</taxon>
        <taxon>Agaricomycetidae</taxon>
        <taxon>Agaricales</taxon>
        <taxon>Agaricineae</taxon>
        <taxon>Hymenogastraceae</taxon>
        <taxon>Gymnopilus</taxon>
    </lineage>
</organism>
<accession>A0A9P5THF2</accession>
<evidence type="ECO:0000313" key="1">
    <source>
        <dbReference type="EMBL" id="KAF8881284.1"/>
    </source>
</evidence>
<evidence type="ECO:0000313" key="2">
    <source>
        <dbReference type="Proteomes" id="UP000724874"/>
    </source>
</evidence>
<protein>
    <submittedName>
        <fullName evidence="1">Uncharacterized protein</fullName>
    </submittedName>
</protein>
<dbReference type="Proteomes" id="UP000724874">
    <property type="component" value="Unassembled WGS sequence"/>
</dbReference>
<sequence>MQSDIKQDIEHNLRNAVNCHFDELLKHFLYLVLKKNSVEKKKLDELQAKIEELQWTRYCVYENDGHGGDKVSDVTLQDRLAEEERASITSRDDMLDGLLRKALYVVQPIANDTEVNKLLSSFAAAFEDTEAVFYSSCVRLCNDFLTGKDLRGNLPLRCSNTLDIRFQHDDCYPAVMVSSRSALLHTHKDSNPDFTNPPPSQILWQATLACNEFDIADERYPEGIMVYLESHVFEKEAGIILFPMRWIIRRRTDWKKIPQILSDANEAAKSQVLGVIRGHRLRVCVSLLSRPQEAKRSRQELSLGRHCREKHEGSSGMPLRMCIIYFRNVFL</sequence>